<dbReference type="Proteomes" id="UP000184932">
    <property type="component" value="Unassembled WGS sequence"/>
</dbReference>
<name>A0A1N6DWT7_9RHOB</name>
<dbReference type="GO" id="GO:0016747">
    <property type="term" value="F:acyltransferase activity, transferring groups other than amino-acyl groups"/>
    <property type="evidence" value="ECO:0007669"/>
    <property type="project" value="InterPro"/>
</dbReference>
<dbReference type="PANTHER" id="PTHR43792">
    <property type="entry name" value="GNAT FAMILY, PUTATIVE (AFU_ORTHOLOGUE AFUA_3G00765)-RELATED-RELATED"/>
    <property type="match status" value="1"/>
</dbReference>
<dbReference type="OrthoDB" id="6293260at2"/>
<dbReference type="Pfam" id="PF13302">
    <property type="entry name" value="Acetyltransf_3"/>
    <property type="match status" value="1"/>
</dbReference>
<keyword evidence="4" id="KW-1185">Reference proteome</keyword>
<evidence type="ECO:0000313" key="4">
    <source>
        <dbReference type="Proteomes" id="UP000184932"/>
    </source>
</evidence>
<dbReference type="InterPro" id="IPR051531">
    <property type="entry name" value="N-acetyltransferase"/>
</dbReference>
<accession>A0A1N6DWT7</accession>
<proteinExistence type="predicted"/>
<evidence type="ECO:0000259" key="2">
    <source>
        <dbReference type="Pfam" id="PF13302"/>
    </source>
</evidence>
<feature type="domain" description="N-acetyltransferase" evidence="2">
    <location>
        <begin position="33"/>
        <end position="169"/>
    </location>
</feature>
<dbReference type="InterPro" id="IPR016181">
    <property type="entry name" value="Acyl_CoA_acyltransferase"/>
</dbReference>
<protein>
    <submittedName>
        <fullName evidence="3">Protein N-acetyltransferase, RimJ/RimL family</fullName>
    </submittedName>
</protein>
<dbReference type="SUPFAM" id="SSF55729">
    <property type="entry name" value="Acyl-CoA N-acyltransferases (Nat)"/>
    <property type="match status" value="1"/>
</dbReference>
<dbReference type="PANTHER" id="PTHR43792:SF1">
    <property type="entry name" value="N-ACETYLTRANSFERASE DOMAIN-CONTAINING PROTEIN"/>
    <property type="match status" value="1"/>
</dbReference>
<dbReference type="Gene3D" id="3.40.630.30">
    <property type="match status" value="1"/>
</dbReference>
<feature type="region of interest" description="Disordered" evidence="1">
    <location>
        <begin position="1"/>
        <end position="21"/>
    </location>
</feature>
<keyword evidence="3" id="KW-0808">Transferase</keyword>
<dbReference type="InterPro" id="IPR000182">
    <property type="entry name" value="GNAT_dom"/>
</dbReference>
<dbReference type="EMBL" id="FSRL01000001">
    <property type="protein sequence ID" value="SIN75173.1"/>
    <property type="molecule type" value="Genomic_DNA"/>
</dbReference>
<organism evidence="3 4">
    <name type="scientific">Vannielia litorea</name>
    <dbReference type="NCBI Taxonomy" id="1217970"/>
    <lineage>
        <taxon>Bacteria</taxon>
        <taxon>Pseudomonadati</taxon>
        <taxon>Pseudomonadota</taxon>
        <taxon>Alphaproteobacteria</taxon>
        <taxon>Rhodobacterales</taxon>
        <taxon>Paracoccaceae</taxon>
        <taxon>Vannielia</taxon>
    </lineage>
</organism>
<dbReference type="AlphaFoldDB" id="A0A1N6DWT7"/>
<evidence type="ECO:0000256" key="1">
    <source>
        <dbReference type="SAM" id="MobiDB-lite"/>
    </source>
</evidence>
<reference evidence="4" key="1">
    <citation type="submission" date="2016-11" db="EMBL/GenBank/DDBJ databases">
        <authorList>
            <person name="Varghese N."/>
            <person name="Submissions S."/>
        </authorList>
    </citation>
    <scope>NUCLEOTIDE SEQUENCE [LARGE SCALE GENOMIC DNA]</scope>
    <source>
        <strain evidence="4">DSM 29440</strain>
    </source>
</reference>
<gene>
    <name evidence="3" type="ORF">SAMN05444002_0087</name>
</gene>
<evidence type="ECO:0000313" key="3">
    <source>
        <dbReference type="EMBL" id="SIN75173.1"/>
    </source>
</evidence>
<dbReference type="STRING" id="1217970.SAMN05444002_0087"/>
<sequence>MTDAATFTGNPLENPLTIPGPRPVTIPTLETRRLRLEPPRPEDYPNFKATFASYRSRFMGGPLNPYESWMLYAGEIGHWQIRGFGMWMVHLKDTGETVGMAGGWAPAGWPEREIAWIIWPEKAGKGYALEATDAARAFFYKTQGWEGAVSYLDPHDLSSIRLAERLGCKKDKEAPSIGNDEAAVYRHPSPAALQNTQIEDGIALEIEHHINPIFKPKGGAVD</sequence>
<dbReference type="RefSeq" id="WP_084192851.1">
    <property type="nucleotide sequence ID" value="NZ_FSRL01000001.1"/>
</dbReference>
<feature type="compositionally biased region" description="Polar residues" evidence="1">
    <location>
        <begin position="1"/>
        <end position="11"/>
    </location>
</feature>